<keyword evidence="1" id="KW-0175">Coiled coil</keyword>
<feature type="region of interest" description="Disordered" evidence="2">
    <location>
        <begin position="164"/>
        <end position="192"/>
    </location>
</feature>
<reference evidence="3 4" key="1">
    <citation type="submission" date="2019-03" db="EMBL/GenBank/DDBJ databases">
        <title>Genomic Encyclopedia of Type Strains, Phase IV (KMG-IV): sequencing the most valuable type-strain genomes for metagenomic binning, comparative biology and taxonomic classification.</title>
        <authorList>
            <person name="Goeker M."/>
        </authorList>
    </citation>
    <scope>NUCLEOTIDE SEQUENCE [LARGE SCALE GENOMIC DNA]</scope>
    <source>
        <strain evidence="3 4">DSM 23917</strain>
    </source>
</reference>
<evidence type="ECO:0000313" key="3">
    <source>
        <dbReference type="EMBL" id="TCO95903.1"/>
    </source>
</evidence>
<evidence type="ECO:0000313" key="4">
    <source>
        <dbReference type="Proteomes" id="UP000295600"/>
    </source>
</evidence>
<sequence>MTVHDRIKLAVKWLIGTGVANNQEAIGRLMGYSNKSSFSQILNNKVSIPADFIDRLCELNENINKVWIESEKGNMLRTDTVLAPSDSTVVSKELSQSDIVILRLIDKLDEKDALLKEKDAKIDELQSELRRQSAELAALKALRNKEKEYQSGFGGVVDTFAAEPSPDYGGGFSNTNPPPVSKKSSVGKMHKP</sequence>
<name>A0A4R2LWN1_9BACE</name>
<feature type="coiled-coil region" evidence="1">
    <location>
        <begin position="108"/>
        <end position="142"/>
    </location>
</feature>
<gene>
    <name evidence="3" type="ORF">EV202_1021</name>
</gene>
<accession>A0A4R2LWN1</accession>
<protein>
    <submittedName>
        <fullName evidence="3">Uncharacterized protein</fullName>
    </submittedName>
</protein>
<dbReference type="AlphaFoldDB" id="A0A4R2LWN1"/>
<proteinExistence type="predicted"/>
<comment type="caution">
    <text evidence="3">The sequence shown here is derived from an EMBL/GenBank/DDBJ whole genome shotgun (WGS) entry which is preliminary data.</text>
</comment>
<organism evidence="3 4">
    <name type="scientific">Prevotella heparinolytica</name>
    <dbReference type="NCBI Taxonomy" id="28113"/>
    <lineage>
        <taxon>Bacteria</taxon>
        <taxon>Pseudomonadati</taxon>
        <taxon>Bacteroidota</taxon>
        <taxon>Bacteroidia</taxon>
        <taxon>Bacteroidales</taxon>
        <taxon>Bacteroidaceae</taxon>
        <taxon>Bacteroides</taxon>
    </lineage>
</organism>
<dbReference type="Proteomes" id="UP000295600">
    <property type="component" value="Unassembled WGS sequence"/>
</dbReference>
<dbReference type="RefSeq" id="WP_165899385.1">
    <property type="nucleotide sequence ID" value="NZ_SLXB01000002.1"/>
</dbReference>
<evidence type="ECO:0000256" key="1">
    <source>
        <dbReference type="SAM" id="Coils"/>
    </source>
</evidence>
<dbReference type="EMBL" id="SLXB01000002">
    <property type="protein sequence ID" value="TCO95903.1"/>
    <property type="molecule type" value="Genomic_DNA"/>
</dbReference>
<evidence type="ECO:0000256" key="2">
    <source>
        <dbReference type="SAM" id="MobiDB-lite"/>
    </source>
</evidence>